<name>A0A2H9ZZB0_9ASPA</name>
<reference evidence="2 3" key="1">
    <citation type="journal article" date="2017" name="Nature">
        <title>The Apostasia genome and the evolution of orchids.</title>
        <authorList>
            <person name="Zhang G.Q."/>
            <person name="Liu K.W."/>
            <person name="Li Z."/>
            <person name="Lohaus R."/>
            <person name="Hsiao Y.Y."/>
            <person name="Niu S.C."/>
            <person name="Wang J.Y."/>
            <person name="Lin Y.C."/>
            <person name="Xu Q."/>
            <person name="Chen L.J."/>
            <person name="Yoshida K."/>
            <person name="Fujiwara S."/>
            <person name="Wang Z.W."/>
            <person name="Zhang Y.Q."/>
            <person name="Mitsuda N."/>
            <person name="Wang M."/>
            <person name="Liu G.H."/>
            <person name="Pecoraro L."/>
            <person name="Huang H.X."/>
            <person name="Xiao X.J."/>
            <person name="Lin M."/>
            <person name="Wu X.Y."/>
            <person name="Wu W.L."/>
            <person name="Chen Y.Y."/>
            <person name="Chang S.B."/>
            <person name="Sakamoto S."/>
            <person name="Ohme-Takagi M."/>
            <person name="Yagi M."/>
            <person name="Zeng S.J."/>
            <person name="Shen C.Y."/>
            <person name="Yeh C.M."/>
            <person name="Luo Y.B."/>
            <person name="Tsai W.C."/>
            <person name="Van de Peer Y."/>
            <person name="Liu Z.J."/>
        </authorList>
    </citation>
    <scope>NUCLEOTIDE SEQUENCE [LARGE SCALE GENOMIC DNA]</scope>
    <source>
        <strain evidence="3">cv. Shenzhen</strain>
        <tissue evidence="2">Stem</tissue>
    </source>
</reference>
<sequence length="75" mass="8018">MVARTRKINSAAHSTHAGEPSVRAPDDRASASTSRHYAESASSSRGTRVSELLGMLANLTDLVTRLTAQQAIILR</sequence>
<evidence type="ECO:0000313" key="3">
    <source>
        <dbReference type="Proteomes" id="UP000236161"/>
    </source>
</evidence>
<dbReference type="AlphaFoldDB" id="A0A2H9ZZB0"/>
<protein>
    <submittedName>
        <fullName evidence="2">Uncharacterized protein</fullName>
    </submittedName>
</protein>
<evidence type="ECO:0000313" key="2">
    <source>
        <dbReference type="EMBL" id="PKA48633.1"/>
    </source>
</evidence>
<dbReference type="EMBL" id="KZ452286">
    <property type="protein sequence ID" value="PKA48633.1"/>
    <property type="molecule type" value="Genomic_DNA"/>
</dbReference>
<organism evidence="2 3">
    <name type="scientific">Apostasia shenzhenica</name>
    <dbReference type="NCBI Taxonomy" id="1088818"/>
    <lineage>
        <taxon>Eukaryota</taxon>
        <taxon>Viridiplantae</taxon>
        <taxon>Streptophyta</taxon>
        <taxon>Embryophyta</taxon>
        <taxon>Tracheophyta</taxon>
        <taxon>Spermatophyta</taxon>
        <taxon>Magnoliopsida</taxon>
        <taxon>Liliopsida</taxon>
        <taxon>Asparagales</taxon>
        <taxon>Orchidaceae</taxon>
        <taxon>Apostasioideae</taxon>
        <taxon>Apostasia</taxon>
    </lineage>
</organism>
<feature type="compositionally biased region" description="Polar residues" evidence="1">
    <location>
        <begin position="30"/>
        <end position="47"/>
    </location>
</feature>
<feature type="region of interest" description="Disordered" evidence="1">
    <location>
        <begin position="1"/>
        <end position="47"/>
    </location>
</feature>
<proteinExistence type="predicted"/>
<gene>
    <name evidence="2" type="ORF">AXF42_Ash021042</name>
</gene>
<evidence type="ECO:0000256" key="1">
    <source>
        <dbReference type="SAM" id="MobiDB-lite"/>
    </source>
</evidence>
<keyword evidence="3" id="KW-1185">Reference proteome</keyword>
<accession>A0A2H9ZZB0</accession>
<dbReference type="Proteomes" id="UP000236161">
    <property type="component" value="Unassembled WGS sequence"/>
</dbReference>